<dbReference type="Pfam" id="PF03372">
    <property type="entry name" value="Exo_endo_phos"/>
    <property type="match status" value="1"/>
</dbReference>
<evidence type="ECO:0000259" key="1">
    <source>
        <dbReference type="Pfam" id="PF03372"/>
    </source>
</evidence>
<dbReference type="Proteomes" id="UP001159427">
    <property type="component" value="Unassembled WGS sequence"/>
</dbReference>
<reference evidence="2 3" key="1">
    <citation type="submission" date="2022-05" db="EMBL/GenBank/DDBJ databases">
        <authorList>
            <consortium name="Genoscope - CEA"/>
            <person name="William W."/>
        </authorList>
    </citation>
    <scope>NUCLEOTIDE SEQUENCE [LARGE SCALE GENOMIC DNA]</scope>
</reference>
<keyword evidence="3" id="KW-1185">Reference proteome</keyword>
<feature type="domain" description="Endonuclease/exonuclease/phosphatase" evidence="1">
    <location>
        <begin position="6"/>
        <end position="80"/>
    </location>
</feature>
<dbReference type="SUPFAM" id="SSF56219">
    <property type="entry name" value="DNase I-like"/>
    <property type="match status" value="1"/>
</dbReference>
<dbReference type="InterPro" id="IPR005135">
    <property type="entry name" value="Endo/exonuclease/phosphatase"/>
</dbReference>
<dbReference type="EMBL" id="CALNXI010001489">
    <property type="protein sequence ID" value="CAH3170576.1"/>
    <property type="molecule type" value="Genomic_DNA"/>
</dbReference>
<evidence type="ECO:0000313" key="3">
    <source>
        <dbReference type="Proteomes" id="UP001159427"/>
    </source>
</evidence>
<proteinExistence type="predicted"/>
<evidence type="ECO:0000313" key="2">
    <source>
        <dbReference type="EMBL" id="CAH3170576.1"/>
    </source>
</evidence>
<comment type="caution">
    <text evidence="2">The sequence shown here is derived from an EMBL/GenBank/DDBJ whole genome shotgun (WGS) entry which is preliminary data.</text>
</comment>
<accession>A0ABN8QVJ0</accession>
<name>A0ABN8QVJ0_9CNID</name>
<dbReference type="Gene3D" id="3.60.10.10">
    <property type="entry name" value="Endonuclease/exonuclease/phosphatase"/>
    <property type="match status" value="1"/>
</dbReference>
<dbReference type="InterPro" id="IPR036691">
    <property type="entry name" value="Endo/exonu/phosph_ase_sf"/>
</dbReference>
<gene>
    <name evidence="2" type="ORF">PEVE_00007322</name>
</gene>
<sequence>MALTIASLNVRGLRDNTKRREVFNWLRKKNYSAYMLQEVHCTENTNHVWSAEWGYQAIFSTYKSNKAGVCILFNNNFDFQGLAKEGKPRQR</sequence>
<organism evidence="2 3">
    <name type="scientific">Porites evermanni</name>
    <dbReference type="NCBI Taxonomy" id="104178"/>
    <lineage>
        <taxon>Eukaryota</taxon>
        <taxon>Metazoa</taxon>
        <taxon>Cnidaria</taxon>
        <taxon>Anthozoa</taxon>
        <taxon>Hexacorallia</taxon>
        <taxon>Scleractinia</taxon>
        <taxon>Fungiina</taxon>
        <taxon>Poritidae</taxon>
        <taxon>Porites</taxon>
    </lineage>
</organism>
<protein>
    <recommendedName>
        <fullName evidence="1">Endonuclease/exonuclease/phosphatase domain-containing protein</fullName>
    </recommendedName>
</protein>